<dbReference type="Proteomes" id="UP000681722">
    <property type="component" value="Unassembled WGS sequence"/>
</dbReference>
<protein>
    <submittedName>
        <fullName evidence="3">Uncharacterized protein</fullName>
    </submittedName>
</protein>
<keyword evidence="1" id="KW-1133">Transmembrane helix</keyword>
<evidence type="ECO:0000313" key="5">
    <source>
        <dbReference type="Proteomes" id="UP000663829"/>
    </source>
</evidence>
<proteinExistence type="predicted"/>
<dbReference type="AlphaFoldDB" id="A0A814Z2J5"/>
<accession>A0A814Z2J5</accession>
<evidence type="ECO:0000256" key="2">
    <source>
        <dbReference type="SAM" id="SignalP"/>
    </source>
</evidence>
<name>A0A814Z2J5_9BILA</name>
<gene>
    <name evidence="3" type="ORF">GPM918_LOCUS25468</name>
    <name evidence="4" type="ORF">SRO942_LOCUS25474</name>
</gene>
<evidence type="ECO:0000313" key="4">
    <source>
        <dbReference type="EMBL" id="CAF3999363.1"/>
    </source>
</evidence>
<dbReference type="OrthoDB" id="10051794at2759"/>
<keyword evidence="1" id="KW-0472">Membrane</keyword>
<evidence type="ECO:0000313" key="3">
    <source>
        <dbReference type="EMBL" id="CAF1237008.1"/>
    </source>
</evidence>
<dbReference type="Proteomes" id="UP000663829">
    <property type="component" value="Unassembled WGS sequence"/>
</dbReference>
<organism evidence="3 5">
    <name type="scientific">Didymodactylos carnosus</name>
    <dbReference type="NCBI Taxonomy" id="1234261"/>
    <lineage>
        <taxon>Eukaryota</taxon>
        <taxon>Metazoa</taxon>
        <taxon>Spiralia</taxon>
        <taxon>Gnathifera</taxon>
        <taxon>Rotifera</taxon>
        <taxon>Eurotatoria</taxon>
        <taxon>Bdelloidea</taxon>
        <taxon>Philodinida</taxon>
        <taxon>Philodinidae</taxon>
        <taxon>Didymodactylos</taxon>
    </lineage>
</organism>
<reference evidence="3" key="1">
    <citation type="submission" date="2021-02" db="EMBL/GenBank/DDBJ databases">
        <authorList>
            <person name="Nowell W R."/>
        </authorList>
    </citation>
    <scope>NUCLEOTIDE SEQUENCE</scope>
</reference>
<dbReference type="EMBL" id="CAJOBC010009901">
    <property type="protein sequence ID" value="CAF3999363.1"/>
    <property type="molecule type" value="Genomic_DNA"/>
</dbReference>
<feature type="transmembrane region" description="Helical" evidence="1">
    <location>
        <begin position="242"/>
        <end position="260"/>
    </location>
</feature>
<comment type="caution">
    <text evidence="3">The sequence shown here is derived from an EMBL/GenBank/DDBJ whole genome shotgun (WGS) entry which is preliminary data.</text>
</comment>
<dbReference type="EMBL" id="CAJNOQ010009895">
    <property type="protein sequence ID" value="CAF1237008.1"/>
    <property type="molecule type" value="Genomic_DNA"/>
</dbReference>
<feature type="signal peptide" evidence="2">
    <location>
        <begin position="1"/>
        <end position="24"/>
    </location>
</feature>
<feature type="chain" id="PRO_5036226647" evidence="2">
    <location>
        <begin position="25"/>
        <end position="261"/>
    </location>
</feature>
<evidence type="ECO:0000256" key="1">
    <source>
        <dbReference type="SAM" id="Phobius"/>
    </source>
</evidence>
<keyword evidence="2" id="KW-0732">Signal</keyword>
<keyword evidence="1" id="KW-0812">Transmembrane</keyword>
<keyword evidence="5" id="KW-1185">Reference proteome</keyword>
<sequence length="261" mass="27092">MTSSRLFLLSAVGIFYHFVACVSGHAYFSYPTPRNTYCTNSTCTSNGVAGAQGPVWLLPANSTLVTASPTSQATCNGSTLAIPAPAGNSYDPGFKGTTATSWSAGSLQTLQIFVSEIHSAENQTIYPTDGWQIRYRDGAQSGSTFSPIAFTYVNVSTVASVGPAPAAGFQLGQTVLATITVPSTTTTDGIFQFFWRNNEVGPGVMWLSCADVTITALSTTPGLNTTPTLGTTPAVGTTPAPPTFFVIFIALLAAVGAALVF</sequence>